<comment type="subcellular location">
    <subcellularLocation>
        <location evidence="1">Cell envelope</location>
    </subcellularLocation>
</comment>
<feature type="coiled-coil region" evidence="3">
    <location>
        <begin position="105"/>
        <end position="154"/>
    </location>
</feature>
<dbReference type="EMBL" id="CP007032">
    <property type="protein sequence ID" value="AHF07990.1"/>
    <property type="molecule type" value="Genomic_DNA"/>
</dbReference>
<dbReference type="InterPro" id="IPR058625">
    <property type="entry name" value="MdtA-like_BSH"/>
</dbReference>
<dbReference type="InterPro" id="IPR050465">
    <property type="entry name" value="UPF0194_transport"/>
</dbReference>
<feature type="region of interest" description="Disordered" evidence="4">
    <location>
        <begin position="428"/>
        <end position="460"/>
    </location>
</feature>
<protein>
    <submittedName>
        <fullName evidence="7">Secretion protein HylD</fullName>
    </submittedName>
</protein>
<evidence type="ECO:0000256" key="4">
    <source>
        <dbReference type="SAM" id="MobiDB-lite"/>
    </source>
</evidence>
<dbReference type="RefSeq" id="WP_006715754.1">
    <property type="nucleotide sequence ID" value="NZ_CP007032.1"/>
</dbReference>
<dbReference type="Gene3D" id="2.40.50.100">
    <property type="match status" value="1"/>
</dbReference>
<evidence type="ECO:0000313" key="7">
    <source>
        <dbReference type="EMBL" id="AHF07990.1"/>
    </source>
</evidence>
<dbReference type="Proteomes" id="UP000010847">
    <property type="component" value="Chromosome"/>
</dbReference>
<sequence>MKIKLPKKKWITIGVLGIILIGGGVWAYKSFAVKPATSTTITGQVQRGDVRNVISATGSVSYPKTVNLTFEQTEKLVALNVAVGDNVKAGQVLMQIDPSNLQQTVNQQQANLASAQAKLLQAQENALPTALSALAQAQQNINTKQTALTTAQNNADSAYLTNQVYLAEQNVTQASNSLAQAMASGDSTIQSKQTALNQAQQALTTAQNNQNGGAAATLTAAQSDYEVAQQNLALAQKKVDQLNQGQNSADILTAQTAVQQAEAQLQTAQTNLGKATMVAPYDGVITAVSGQVGQVMDSSSGSNGSSSSTKPGVTLAANPDALQVVTSIGQADINKIKVGQKAEITLDTEPNTKIPGTVSVIAVQGTSTSNVTTFEVRVMIDEPTTILKAGMNANVNIILDEVKDVLTIPSQALKTINGKNFVLIPNSSGSSNSSDAAGGKRNNQSAGANNSSARNASGIAANTQMVPVEIGLNDGTRVEIKSGLTEGQEIVVSIVANSTSSSSSSQKSSSTNPFGGGQGGSSMGNLNRATSTGGGNRAPAGAPASGN</sequence>
<organism evidence="7 8">
    <name type="scientific">Desulfitobacterium metallireducens DSM 15288</name>
    <dbReference type="NCBI Taxonomy" id="871968"/>
    <lineage>
        <taxon>Bacteria</taxon>
        <taxon>Bacillati</taxon>
        <taxon>Bacillota</taxon>
        <taxon>Clostridia</taxon>
        <taxon>Eubacteriales</taxon>
        <taxon>Desulfitobacteriaceae</taxon>
        <taxon>Desulfitobacterium</taxon>
    </lineage>
</organism>
<dbReference type="OrthoDB" id="9791520at2"/>
<evidence type="ECO:0000259" key="5">
    <source>
        <dbReference type="Pfam" id="PF25917"/>
    </source>
</evidence>
<dbReference type="Pfam" id="PF25990">
    <property type="entry name" value="Beta-barrel_YknX"/>
    <property type="match status" value="1"/>
</dbReference>
<proteinExistence type="predicted"/>
<feature type="domain" description="YknX-like beta-barrel" evidence="6">
    <location>
        <begin position="322"/>
        <end position="397"/>
    </location>
</feature>
<feature type="region of interest" description="Disordered" evidence="4">
    <location>
        <begin position="498"/>
        <end position="547"/>
    </location>
</feature>
<dbReference type="PRINTS" id="PR01490">
    <property type="entry name" value="RTXTOXIND"/>
</dbReference>
<dbReference type="STRING" id="871968.DESME_13855"/>
<dbReference type="GO" id="GO:0030313">
    <property type="term" value="C:cell envelope"/>
    <property type="evidence" value="ECO:0007669"/>
    <property type="project" value="UniProtKB-SubCell"/>
</dbReference>
<dbReference type="Gene3D" id="2.40.420.20">
    <property type="match status" value="1"/>
</dbReference>
<accession>W0EAU0</accession>
<keyword evidence="8" id="KW-1185">Reference proteome</keyword>
<feature type="compositionally biased region" description="Low complexity" evidence="4">
    <location>
        <begin position="537"/>
        <end position="547"/>
    </location>
</feature>
<name>W0EAU0_9FIRM</name>
<dbReference type="InterPro" id="IPR058636">
    <property type="entry name" value="Beta-barrel_YknX"/>
</dbReference>
<dbReference type="PANTHER" id="PTHR32347">
    <property type="entry name" value="EFFLUX SYSTEM COMPONENT YKNX-RELATED"/>
    <property type="match status" value="1"/>
</dbReference>
<dbReference type="KEGG" id="dmt:DESME_13855"/>
<feature type="compositionally biased region" description="Low complexity" evidence="4">
    <location>
        <begin position="498"/>
        <end position="513"/>
    </location>
</feature>
<dbReference type="Pfam" id="PF25917">
    <property type="entry name" value="BSH_RND"/>
    <property type="match status" value="1"/>
</dbReference>
<evidence type="ECO:0000256" key="2">
    <source>
        <dbReference type="ARBA" id="ARBA00023054"/>
    </source>
</evidence>
<keyword evidence="2 3" id="KW-0175">Coiled coil</keyword>
<dbReference type="eggNOG" id="COG0845">
    <property type="taxonomic scope" value="Bacteria"/>
</dbReference>
<gene>
    <name evidence="7" type="ORF">DESME_13855</name>
</gene>
<evidence type="ECO:0000256" key="1">
    <source>
        <dbReference type="ARBA" id="ARBA00004196"/>
    </source>
</evidence>
<dbReference type="SUPFAM" id="SSF111369">
    <property type="entry name" value="HlyD-like secretion proteins"/>
    <property type="match status" value="2"/>
</dbReference>
<evidence type="ECO:0000259" key="6">
    <source>
        <dbReference type="Pfam" id="PF25990"/>
    </source>
</evidence>
<evidence type="ECO:0000313" key="8">
    <source>
        <dbReference type="Proteomes" id="UP000010847"/>
    </source>
</evidence>
<evidence type="ECO:0000256" key="3">
    <source>
        <dbReference type="SAM" id="Coils"/>
    </source>
</evidence>
<reference evidence="7 8" key="1">
    <citation type="submission" date="2013-12" db="EMBL/GenBank/DDBJ databases">
        <authorList>
            <consortium name="DOE Joint Genome Institute"/>
            <person name="Smidt H."/>
            <person name="Huntemann M."/>
            <person name="Han J."/>
            <person name="Chen A."/>
            <person name="Kyrpides N."/>
            <person name="Mavromatis K."/>
            <person name="Markowitz V."/>
            <person name="Palaniappan K."/>
            <person name="Ivanova N."/>
            <person name="Schaumberg A."/>
            <person name="Pati A."/>
            <person name="Liolios K."/>
            <person name="Nordberg H.P."/>
            <person name="Cantor M.N."/>
            <person name="Hua S.X."/>
            <person name="Woyke T."/>
        </authorList>
    </citation>
    <scope>NUCLEOTIDE SEQUENCE [LARGE SCALE GENOMIC DNA]</scope>
    <source>
        <strain evidence="8">DSM 15288</strain>
    </source>
</reference>
<dbReference type="PANTHER" id="PTHR32347:SF14">
    <property type="entry name" value="EFFLUX SYSTEM COMPONENT YKNX-RELATED"/>
    <property type="match status" value="1"/>
</dbReference>
<feature type="coiled-coil region" evidence="3">
    <location>
        <begin position="189"/>
        <end position="278"/>
    </location>
</feature>
<dbReference type="Gene3D" id="2.40.30.170">
    <property type="match status" value="1"/>
</dbReference>
<dbReference type="AlphaFoldDB" id="W0EAU0"/>
<feature type="domain" description="Multidrug resistance protein MdtA-like barrel-sandwich hybrid" evidence="5">
    <location>
        <begin position="75"/>
        <end position="299"/>
    </location>
</feature>
<dbReference type="HOGENOM" id="CLU_018816_14_2_9"/>